<dbReference type="GO" id="GO:0005085">
    <property type="term" value="F:guanyl-nucleotide exchange factor activity"/>
    <property type="evidence" value="ECO:0007669"/>
    <property type="project" value="UniProtKB-KW"/>
</dbReference>
<evidence type="ECO:0000259" key="1">
    <source>
        <dbReference type="Pfam" id="PF26217"/>
    </source>
</evidence>
<dbReference type="PANTHER" id="PTHR20884">
    <property type="entry name" value="GDP-D-GLUCOSE PHOSPHORYLASE 1"/>
    <property type="match status" value="1"/>
</dbReference>
<dbReference type="EMBL" id="JAVIJP010000087">
    <property type="protein sequence ID" value="KAL3616984.1"/>
    <property type="molecule type" value="Genomic_DNA"/>
</dbReference>
<sequence length="345" mass="39464">MVAISLYKGNLHKVPDVPRRWTIPPPKISAKTFRILLRRRSRALSRLLSSSHYSDSDLHAIESCAFKLLNWRPFTKTLDPDPPARLHDGAHSKRPCLADRATSSFSIDAILDMSKLSLFDDDKVLSLSAARKRWFARKRRRRGGSRWAKLPLYAFKNVNNVVSVNKEPRVEYLSSLFLGEWEDRMQRGLFRYDVTSCETKVLTGDSWDNQIYCAAERVQASQEEAVDKVLQPFDENKFSFTKIGQEEVLFQFHLCEDTDAYFIPNAPVDTDNSPGVVAINLVQSNTDMCYSYLGFLNACLRGLTARAFCSLFTGFSYFDNGDCEYICQHCGALFWFAERIGMKRA</sequence>
<comment type="caution">
    <text evidence="2">The sequence shown here is derived from an EMBL/GenBank/DDBJ whole genome shotgun (WGS) entry which is preliminary data.</text>
</comment>
<dbReference type="AlphaFoldDB" id="A0ABD3BIG1"/>
<accession>A0ABD3BIG1</accession>
<evidence type="ECO:0000313" key="2">
    <source>
        <dbReference type="EMBL" id="KAL3616984.1"/>
    </source>
</evidence>
<dbReference type="InterPro" id="IPR058866">
    <property type="entry name" value="GDPGP1_N"/>
</dbReference>
<feature type="domain" description="GDPGP1-like N-terminal" evidence="1">
    <location>
        <begin position="173"/>
        <end position="280"/>
    </location>
</feature>
<keyword evidence="3" id="KW-1185">Reference proteome</keyword>
<dbReference type="GO" id="GO:0005737">
    <property type="term" value="C:cytoplasm"/>
    <property type="evidence" value="ECO:0007669"/>
    <property type="project" value="UniProtKB-SubCell"/>
</dbReference>
<reference evidence="3" key="1">
    <citation type="journal article" date="2024" name="IScience">
        <title>Strigolactones Initiate the Formation of Haustorium-like Structures in Castilleja.</title>
        <authorList>
            <person name="Buerger M."/>
            <person name="Peterson D."/>
            <person name="Chory J."/>
        </authorList>
    </citation>
    <scope>NUCLEOTIDE SEQUENCE [LARGE SCALE GENOMIC DNA]</scope>
</reference>
<proteinExistence type="predicted"/>
<dbReference type="GO" id="GO:0080047">
    <property type="term" value="F:GDP-L-galactose phosphorylase activity"/>
    <property type="evidence" value="ECO:0007669"/>
    <property type="project" value="UniProtKB-EC"/>
</dbReference>
<dbReference type="GO" id="GO:0000166">
    <property type="term" value="F:nucleotide binding"/>
    <property type="evidence" value="ECO:0007669"/>
    <property type="project" value="UniProtKB-KW"/>
</dbReference>
<dbReference type="InterPro" id="IPR026506">
    <property type="entry name" value="GDPGP"/>
</dbReference>
<keyword evidence="2" id="KW-0548">Nucleotidyltransferase</keyword>
<evidence type="ECO:0000313" key="3">
    <source>
        <dbReference type="Proteomes" id="UP001632038"/>
    </source>
</evidence>
<dbReference type="EC" id="2.7.7.69" evidence="2"/>
<keyword evidence="2" id="KW-0808">Transferase</keyword>
<dbReference type="PANTHER" id="PTHR20884:SF21">
    <property type="entry name" value="GDP-L-GALACTOSE PHOSPHORYLASE 1"/>
    <property type="match status" value="1"/>
</dbReference>
<dbReference type="Pfam" id="PF26217">
    <property type="entry name" value="GDPGP1_N"/>
    <property type="match status" value="1"/>
</dbReference>
<dbReference type="Proteomes" id="UP001632038">
    <property type="component" value="Unassembled WGS sequence"/>
</dbReference>
<name>A0ABD3BIG1_9LAMI</name>
<gene>
    <name evidence="2" type="primary">VTC2_12</name>
    <name evidence="2" type="ORF">CASFOL_039378</name>
</gene>
<dbReference type="GO" id="GO:0016787">
    <property type="term" value="F:hydrolase activity"/>
    <property type="evidence" value="ECO:0007669"/>
    <property type="project" value="UniProtKB-KW"/>
</dbReference>
<organism evidence="2 3">
    <name type="scientific">Castilleja foliolosa</name>
    <dbReference type="NCBI Taxonomy" id="1961234"/>
    <lineage>
        <taxon>Eukaryota</taxon>
        <taxon>Viridiplantae</taxon>
        <taxon>Streptophyta</taxon>
        <taxon>Embryophyta</taxon>
        <taxon>Tracheophyta</taxon>
        <taxon>Spermatophyta</taxon>
        <taxon>Magnoliopsida</taxon>
        <taxon>eudicotyledons</taxon>
        <taxon>Gunneridae</taxon>
        <taxon>Pentapetalae</taxon>
        <taxon>asterids</taxon>
        <taxon>lamiids</taxon>
        <taxon>Lamiales</taxon>
        <taxon>Orobanchaceae</taxon>
        <taxon>Pedicularideae</taxon>
        <taxon>Castillejinae</taxon>
        <taxon>Castilleja</taxon>
    </lineage>
</organism>
<protein>
    <submittedName>
        <fullName evidence="2">Phosphate metabolism transcription protein</fullName>
        <ecNumber evidence="2">2.7.7.69</ecNumber>
    </submittedName>
</protein>